<accession>A0A4Y7RN09</accession>
<keyword evidence="3" id="KW-0233">DNA recombination</keyword>
<evidence type="ECO:0000259" key="7">
    <source>
        <dbReference type="PROSITE" id="PS51736"/>
    </source>
</evidence>
<feature type="domain" description="Resolvase/invertase-type recombinase catalytic" evidence="7">
    <location>
        <begin position="2"/>
        <end position="150"/>
    </location>
</feature>
<evidence type="ECO:0000313" key="10">
    <source>
        <dbReference type="Proteomes" id="UP000297597"/>
    </source>
</evidence>
<evidence type="ECO:0000256" key="6">
    <source>
        <dbReference type="SAM" id="Coils"/>
    </source>
</evidence>
<dbReference type="EMBL" id="QFFZ01000040">
    <property type="protein sequence ID" value="TEB09677.1"/>
    <property type="molecule type" value="Genomic_DNA"/>
</dbReference>
<evidence type="ECO:0000256" key="5">
    <source>
        <dbReference type="PROSITE-ProRule" id="PRU10137"/>
    </source>
</evidence>
<dbReference type="AlphaFoldDB" id="A0A4Y7RN09"/>
<dbReference type="CDD" id="cd00338">
    <property type="entry name" value="Ser_Recombinase"/>
    <property type="match status" value="1"/>
</dbReference>
<protein>
    <submittedName>
        <fullName evidence="9">DNA-invertase hin</fullName>
    </submittedName>
</protein>
<evidence type="ECO:0000256" key="2">
    <source>
        <dbReference type="ARBA" id="ARBA00023125"/>
    </source>
</evidence>
<dbReference type="PROSITE" id="PS51736">
    <property type="entry name" value="RECOMBINASES_3"/>
    <property type="match status" value="1"/>
</dbReference>
<dbReference type="RefSeq" id="WP_134214709.1">
    <property type="nucleotide sequence ID" value="NZ_QFFZ01000040.1"/>
</dbReference>
<dbReference type="Pfam" id="PF00239">
    <property type="entry name" value="Resolvase"/>
    <property type="match status" value="1"/>
</dbReference>
<dbReference type="GO" id="GO:0015074">
    <property type="term" value="P:DNA integration"/>
    <property type="evidence" value="ECO:0007669"/>
    <property type="project" value="UniProtKB-KW"/>
</dbReference>
<evidence type="ECO:0000259" key="8">
    <source>
        <dbReference type="PROSITE" id="PS51737"/>
    </source>
</evidence>
<dbReference type="Gene3D" id="3.90.1750.20">
    <property type="entry name" value="Putative Large Serine Recombinase, Chain B, Domain 2"/>
    <property type="match status" value="1"/>
</dbReference>
<organism evidence="9 10">
    <name type="scientific">Pelotomaculum propionicicum</name>
    <dbReference type="NCBI Taxonomy" id="258475"/>
    <lineage>
        <taxon>Bacteria</taxon>
        <taxon>Bacillati</taxon>
        <taxon>Bacillota</taxon>
        <taxon>Clostridia</taxon>
        <taxon>Eubacteriales</taxon>
        <taxon>Desulfotomaculaceae</taxon>
        <taxon>Pelotomaculum</taxon>
    </lineage>
</organism>
<feature type="domain" description="Recombinase" evidence="8">
    <location>
        <begin position="158"/>
        <end position="265"/>
    </location>
</feature>
<keyword evidence="2" id="KW-0238">DNA-binding</keyword>
<dbReference type="PANTHER" id="PTHR30461">
    <property type="entry name" value="DNA-INVERTASE FROM LAMBDOID PROPHAGE"/>
    <property type="match status" value="1"/>
</dbReference>
<dbReference type="Pfam" id="PF07508">
    <property type="entry name" value="Recombinase"/>
    <property type="match status" value="1"/>
</dbReference>
<dbReference type="Gene3D" id="3.40.50.1390">
    <property type="entry name" value="Resolvase, N-terminal catalytic domain"/>
    <property type="match status" value="1"/>
</dbReference>
<evidence type="ECO:0000256" key="4">
    <source>
        <dbReference type="PIRSR" id="PIRSR606118-50"/>
    </source>
</evidence>
<sequence length="491" mass="56407">MLAACYIRVSTDEQAEQGISIPAQKSRLLSYCQARGWEVYGFYVDDGYSGKDLDRPAMQRLIEDAAAKKFNTALVLKLDRLSRRQKDVLYLLEEIFEPGGVGFKSVTESFDTTTPFGKAALGMMAVFAQLERETIVERVRMAKNESARQGRFMGGPAPFGYRYNFGAKKLEIDEIQAQEIRWIYDRYLSGKLGYGYIAGELERKGVPGPTDERWNKTSVRKILTNPAYAGLVNHKGSVYQGKHEAIISPEKWREVQVLIKSKGAVRAAAGVHTGLLSGIIWCGECGARMRVKNVWQNYPRLSPKKVTKYYVCYSQDKTGSSHMVRDPDCRCGYKHADEIENEVIQQLYIYSYDKVLLRQAVNESLAAAGDKRSFIRGINQARKDFNSVEKKLEKWCDAFEKGALEPDELVERVKELKERKAYLHNHIIEMENRLKEENERKINTEELLEILQNFTRIWENATADERREIVINTIKEVRIYTDNRIEVEFNL</sequence>
<dbReference type="InterPro" id="IPR036162">
    <property type="entry name" value="Resolvase-like_N_sf"/>
</dbReference>
<reference evidence="9 10" key="1">
    <citation type="journal article" date="2018" name="Environ. Microbiol.">
        <title>Novel energy conservation strategies and behaviour of Pelotomaculum schinkii driving syntrophic propionate catabolism.</title>
        <authorList>
            <person name="Hidalgo-Ahumada C.A.P."/>
            <person name="Nobu M.K."/>
            <person name="Narihiro T."/>
            <person name="Tamaki H."/>
            <person name="Liu W.T."/>
            <person name="Kamagata Y."/>
            <person name="Stams A.J.M."/>
            <person name="Imachi H."/>
            <person name="Sousa D.Z."/>
        </authorList>
    </citation>
    <scope>NUCLEOTIDE SEQUENCE [LARGE SCALE GENOMIC DNA]</scope>
    <source>
        <strain evidence="9 10">MGP</strain>
    </source>
</reference>
<dbReference type="InterPro" id="IPR050639">
    <property type="entry name" value="SSR_resolvase"/>
</dbReference>
<dbReference type="InterPro" id="IPR038109">
    <property type="entry name" value="DNA_bind_recomb_sf"/>
</dbReference>
<dbReference type="PROSITE" id="PS51737">
    <property type="entry name" value="RECOMBINASE_DNA_BIND"/>
    <property type="match status" value="1"/>
</dbReference>
<keyword evidence="6" id="KW-0175">Coiled coil</keyword>
<evidence type="ECO:0000313" key="9">
    <source>
        <dbReference type="EMBL" id="TEB09677.1"/>
    </source>
</evidence>
<feature type="coiled-coil region" evidence="6">
    <location>
        <begin position="413"/>
        <end position="447"/>
    </location>
</feature>
<dbReference type="SMART" id="SM00857">
    <property type="entry name" value="Resolvase"/>
    <property type="match status" value="1"/>
</dbReference>
<dbReference type="InterPro" id="IPR011109">
    <property type="entry name" value="DNA_bind_recombinase_dom"/>
</dbReference>
<dbReference type="InterPro" id="IPR025827">
    <property type="entry name" value="Zn_ribbon_recom_dom"/>
</dbReference>
<dbReference type="GO" id="GO:0003677">
    <property type="term" value="F:DNA binding"/>
    <property type="evidence" value="ECO:0007669"/>
    <property type="project" value="UniProtKB-KW"/>
</dbReference>
<dbReference type="SUPFAM" id="SSF53041">
    <property type="entry name" value="Resolvase-like"/>
    <property type="match status" value="1"/>
</dbReference>
<keyword evidence="1" id="KW-0229">DNA integration</keyword>
<dbReference type="InterPro" id="IPR006119">
    <property type="entry name" value="Resolv_N"/>
</dbReference>
<feature type="active site" description="O-(5'-phospho-DNA)-serine intermediate" evidence="4 5">
    <location>
        <position position="10"/>
    </location>
</feature>
<dbReference type="PANTHER" id="PTHR30461:SF23">
    <property type="entry name" value="DNA RECOMBINASE-RELATED"/>
    <property type="match status" value="1"/>
</dbReference>
<dbReference type="PROSITE" id="PS00397">
    <property type="entry name" value="RECOMBINASES_1"/>
    <property type="match status" value="1"/>
</dbReference>
<dbReference type="Pfam" id="PF13408">
    <property type="entry name" value="Zn_ribbon_recom"/>
    <property type="match status" value="1"/>
</dbReference>
<gene>
    <name evidence="9" type="primary">hin</name>
    <name evidence="9" type="ORF">Pmgp_02923</name>
</gene>
<keyword evidence="10" id="KW-1185">Reference proteome</keyword>
<comment type="caution">
    <text evidence="9">The sequence shown here is derived from an EMBL/GenBank/DDBJ whole genome shotgun (WGS) entry which is preliminary data.</text>
</comment>
<name>A0A4Y7RN09_9FIRM</name>
<dbReference type="Proteomes" id="UP000297597">
    <property type="component" value="Unassembled WGS sequence"/>
</dbReference>
<dbReference type="OrthoDB" id="1094757at2"/>
<dbReference type="InterPro" id="IPR006118">
    <property type="entry name" value="Recombinase_CS"/>
</dbReference>
<dbReference type="GO" id="GO:0000150">
    <property type="term" value="F:DNA strand exchange activity"/>
    <property type="evidence" value="ECO:0007669"/>
    <property type="project" value="InterPro"/>
</dbReference>
<proteinExistence type="predicted"/>
<evidence type="ECO:0000256" key="1">
    <source>
        <dbReference type="ARBA" id="ARBA00022908"/>
    </source>
</evidence>
<evidence type="ECO:0000256" key="3">
    <source>
        <dbReference type="ARBA" id="ARBA00023172"/>
    </source>
</evidence>